<protein>
    <submittedName>
        <fullName evidence="1">Uncharacterized protein</fullName>
    </submittedName>
</protein>
<organism evidence="1 2">
    <name type="scientific">Plectonema radiosum NIES-515</name>
    <dbReference type="NCBI Taxonomy" id="2986073"/>
    <lineage>
        <taxon>Bacteria</taxon>
        <taxon>Bacillati</taxon>
        <taxon>Cyanobacteriota</taxon>
        <taxon>Cyanophyceae</taxon>
        <taxon>Oscillatoriophycideae</taxon>
        <taxon>Oscillatoriales</taxon>
        <taxon>Microcoleaceae</taxon>
        <taxon>Plectonema</taxon>
    </lineage>
</organism>
<gene>
    <name evidence="1" type="ORF">OGM63_01655</name>
</gene>
<sequence length="44" mass="5023">MLVAEYRLILLSVIDAPTALIRGIIYLSSQLVLLKEHKRSLLMK</sequence>
<evidence type="ECO:0000313" key="1">
    <source>
        <dbReference type="EMBL" id="MCV3212244.1"/>
    </source>
</evidence>
<reference evidence="1 2" key="1">
    <citation type="submission" date="2022-10" db="EMBL/GenBank/DDBJ databases">
        <title>Identification of biosynthetic pathway for the production of the potent trypsin inhibitor radiosumin.</title>
        <authorList>
            <person name="Fewer D.P."/>
            <person name="Delbaje E."/>
            <person name="Ouyang X."/>
            <person name="Agostino P.D."/>
            <person name="Wahlsten M."/>
            <person name="Jokela J."/>
            <person name="Permi P."/>
            <person name="Haapaniemi E."/>
            <person name="Koistinen H."/>
        </authorList>
    </citation>
    <scope>NUCLEOTIDE SEQUENCE [LARGE SCALE GENOMIC DNA]</scope>
    <source>
        <strain evidence="1 2">NIES-515</strain>
    </source>
</reference>
<proteinExistence type="predicted"/>
<comment type="caution">
    <text evidence="1">The sequence shown here is derived from an EMBL/GenBank/DDBJ whole genome shotgun (WGS) entry which is preliminary data.</text>
</comment>
<dbReference type="RefSeq" id="WP_263743758.1">
    <property type="nucleotide sequence ID" value="NZ_JAOWRF010000020.1"/>
</dbReference>
<dbReference type="EMBL" id="JAOWRF010000020">
    <property type="protein sequence ID" value="MCV3212244.1"/>
    <property type="molecule type" value="Genomic_DNA"/>
</dbReference>
<accession>A0ABT3AUJ3</accession>
<dbReference type="Proteomes" id="UP001526143">
    <property type="component" value="Unassembled WGS sequence"/>
</dbReference>
<evidence type="ECO:0000313" key="2">
    <source>
        <dbReference type="Proteomes" id="UP001526143"/>
    </source>
</evidence>
<name>A0ABT3AUJ3_9CYAN</name>
<keyword evidence="2" id="KW-1185">Reference proteome</keyword>